<dbReference type="InterPro" id="IPR050408">
    <property type="entry name" value="HGPRT"/>
</dbReference>
<evidence type="ECO:0000256" key="8">
    <source>
        <dbReference type="ARBA" id="ARBA00022676"/>
    </source>
</evidence>
<dbReference type="PANTHER" id="PTHR43340">
    <property type="entry name" value="HYPOXANTHINE-GUANINE PHOSPHORIBOSYLTRANSFERASE"/>
    <property type="match status" value="1"/>
</dbReference>
<keyword evidence="7 16" id="KW-0963">Cytoplasm</keyword>
<evidence type="ECO:0000256" key="7">
    <source>
        <dbReference type="ARBA" id="ARBA00022490"/>
    </source>
</evidence>
<dbReference type="GO" id="GO:0006178">
    <property type="term" value="P:guanine salvage"/>
    <property type="evidence" value="ECO:0007669"/>
    <property type="project" value="TreeGrafter"/>
</dbReference>
<dbReference type="Proteomes" id="UP000654279">
    <property type="component" value="Unassembled WGS sequence"/>
</dbReference>
<dbReference type="GO" id="GO:0052657">
    <property type="term" value="F:guanine phosphoribosyltransferase activity"/>
    <property type="evidence" value="ECO:0007669"/>
    <property type="project" value="UniProtKB-ARBA"/>
</dbReference>
<dbReference type="InterPro" id="IPR005904">
    <property type="entry name" value="Hxn_phspho_trans"/>
</dbReference>
<dbReference type="EC" id="2.4.2.8" evidence="16"/>
<evidence type="ECO:0000313" key="19">
    <source>
        <dbReference type="Proteomes" id="UP000654279"/>
    </source>
</evidence>
<keyword evidence="19" id="KW-1185">Reference proteome</keyword>
<comment type="cofactor">
    <cofactor evidence="1 16">
        <name>Mg(2+)</name>
        <dbReference type="ChEBI" id="CHEBI:18420"/>
    </cofactor>
</comment>
<evidence type="ECO:0000256" key="13">
    <source>
        <dbReference type="ARBA" id="ARBA00022842"/>
    </source>
</evidence>
<gene>
    <name evidence="18" type="primary">hpt</name>
    <name evidence="18" type="ORF">H8699_00320</name>
</gene>
<dbReference type="FunFam" id="3.40.50.2020:FF:000006">
    <property type="entry name" value="Hypoxanthine phosphoribosyltransferase"/>
    <property type="match status" value="1"/>
</dbReference>
<evidence type="ECO:0000256" key="9">
    <source>
        <dbReference type="ARBA" id="ARBA00022679"/>
    </source>
</evidence>
<dbReference type="Gene3D" id="3.40.50.2020">
    <property type="match status" value="1"/>
</dbReference>
<comment type="subcellular location">
    <subcellularLocation>
        <location evidence="3 16">Cytoplasm</location>
    </subcellularLocation>
</comment>
<keyword evidence="10 16" id="KW-0479">Metal-binding</keyword>
<dbReference type="GO" id="GO:0005829">
    <property type="term" value="C:cytosol"/>
    <property type="evidence" value="ECO:0007669"/>
    <property type="project" value="TreeGrafter"/>
</dbReference>
<evidence type="ECO:0000256" key="15">
    <source>
        <dbReference type="ARBA" id="ARBA00049402"/>
    </source>
</evidence>
<dbReference type="SUPFAM" id="SSF53271">
    <property type="entry name" value="PRTase-like"/>
    <property type="match status" value="1"/>
</dbReference>
<dbReference type="GO" id="GO:0000166">
    <property type="term" value="F:nucleotide binding"/>
    <property type="evidence" value="ECO:0007669"/>
    <property type="project" value="UniProtKB-KW"/>
</dbReference>
<evidence type="ECO:0000256" key="6">
    <source>
        <dbReference type="ARBA" id="ARBA00008391"/>
    </source>
</evidence>
<keyword evidence="8 16" id="KW-0328">Glycosyltransferase</keyword>
<dbReference type="GO" id="GO:0046100">
    <property type="term" value="P:hypoxanthine metabolic process"/>
    <property type="evidence" value="ECO:0007669"/>
    <property type="project" value="TreeGrafter"/>
</dbReference>
<comment type="pathway">
    <text evidence="4 16">Purine metabolism; IMP biosynthesis via salvage pathway; IMP from hypoxanthine: step 1/1.</text>
</comment>
<dbReference type="GO" id="GO:0004422">
    <property type="term" value="F:hypoxanthine phosphoribosyltransferase activity"/>
    <property type="evidence" value="ECO:0007669"/>
    <property type="project" value="InterPro"/>
</dbReference>
<proteinExistence type="inferred from homology"/>
<dbReference type="RefSeq" id="WP_249283963.1">
    <property type="nucleotide sequence ID" value="NZ_JACRSO010000001.1"/>
</dbReference>
<reference evidence="18" key="1">
    <citation type="submission" date="2020-08" db="EMBL/GenBank/DDBJ databases">
        <title>Genome public.</title>
        <authorList>
            <person name="Liu C."/>
            <person name="Sun Q."/>
        </authorList>
    </citation>
    <scope>NUCLEOTIDE SEQUENCE</scope>
    <source>
        <strain evidence="18">NSJ-44</strain>
    </source>
</reference>
<evidence type="ECO:0000256" key="10">
    <source>
        <dbReference type="ARBA" id="ARBA00022723"/>
    </source>
</evidence>
<evidence type="ECO:0000256" key="4">
    <source>
        <dbReference type="ARBA" id="ARBA00004669"/>
    </source>
</evidence>
<evidence type="ECO:0000313" key="18">
    <source>
        <dbReference type="EMBL" id="MBC8527881.1"/>
    </source>
</evidence>
<evidence type="ECO:0000256" key="11">
    <source>
        <dbReference type="ARBA" id="ARBA00022726"/>
    </source>
</evidence>
<comment type="catalytic activity">
    <reaction evidence="15">
        <text>IMP + diphosphate = hypoxanthine + 5-phospho-alpha-D-ribose 1-diphosphate</text>
        <dbReference type="Rhea" id="RHEA:17973"/>
        <dbReference type="ChEBI" id="CHEBI:17368"/>
        <dbReference type="ChEBI" id="CHEBI:33019"/>
        <dbReference type="ChEBI" id="CHEBI:58017"/>
        <dbReference type="ChEBI" id="CHEBI:58053"/>
        <dbReference type="EC" id="2.4.2.8"/>
    </reaction>
    <physiologicalReaction direction="right-to-left" evidence="15">
        <dbReference type="Rhea" id="RHEA:17975"/>
    </physiologicalReaction>
</comment>
<dbReference type="InterPro" id="IPR000836">
    <property type="entry name" value="PRTase_dom"/>
</dbReference>
<dbReference type="CDD" id="cd06223">
    <property type="entry name" value="PRTases_typeI"/>
    <property type="match status" value="1"/>
</dbReference>
<comment type="function">
    <text evidence="2">Purine salvage pathway enzyme that catalyzes the transfer of the ribosyl-5-phosphate group from 5-phospho-alpha-D-ribose 1-diphosphate (PRPP) to the N9 position of the 6-oxopurines hypoxanthine and guanine to form the corresponding ribonucleotides IMP (inosine 5'-monophosphate) and GMP (guanosine 5'-monophosphate), with the release of PPi.</text>
</comment>
<comment type="catalytic activity">
    <reaction evidence="14">
        <text>GMP + diphosphate = guanine + 5-phospho-alpha-D-ribose 1-diphosphate</text>
        <dbReference type="Rhea" id="RHEA:25424"/>
        <dbReference type="ChEBI" id="CHEBI:16235"/>
        <dbReference type="ChEBI" id="CHEBI:33019"/>
        <dbReference type="ChEBI" id="CHEBI:58017"/>
        <dbReference type="ChEBI" id="CHEBI:58115"/>
        <dbReference type="EC" id="2.4.2.8"/>
    </reaction>
    <physiologicalReaction direction="right-to-left" evidence="14">
        <dbReference type="Rhea" id="RHEA:25426"/>
    </physiologicalReaction>
</comment>
<evidence type="ECO:0000256" key="14">
    <source>
        <dbReference type="ARBA" id="ARBA00048811"/>
    </source>
</evidence>
<dbReference type="AlphaFoldDB" id="A0A926CY63"/>
<evidence type="ECO:0000256" key="3">
    <source>
        <dbReference type="ARBA" id="ARBA00004496"/>
    </source>
</evidence>
<comment type="similarity">
    <text evidence="6 16">Belongs to the purine/pyrimidine phosphoribosyltransferase family.</text>
</comment>
<dbReference type="InterPro" id="IPR029057">
    <property type="entry name" value="PRTase-like"/>
</dbReference>
<keyword evidence="12 16" id="KW-0547">Nucleotide-binding</keyword>
<keyword evidence="9 16" id="KW-0808">Transferase</keyword>
<keyword evidence="13 16" id="KW-0460">Magnesium</keyword>
<evidence type="ECO:0000256" key="16">
    <source>
        <dbReference type="RuleBase" id="RU364099"/>
    </source>
</evidence>
<dbReference type="PANTHER" id="PTHR43340:SF1">
    <property type="entry name" value="HYPOXANTHINE PHOSPHORIBOSYLTRANSFERASE"/>
    <property type="match status" value="1"/>
</dbReference>
<dbReference type="Pfam" id="PF00156">
    <property type="entry name" value="Pribosyltran"/>
    <property type="match status" value="1"/>
</dbReference>
<comment type="caution">
    <text evidence="18">The sequence shown here is derived from an EMBL/GenBank/DDBJ whole genome shotgun (WGS) entry which is preliminary data.</text>
</comment>
<dbReference type="EMBL" id="JACRSO010000001">
    <property type="protein sequence ID" value="MBC8527881.1"/>
    <property type="molecule type" value="Genomic_DNA"/>
</dbReference>
<accession>A0A926CY63</accession>
<name>A0A926CY63_9FIRM</name>
<dbReference type="NCBIfam" id="TIGR01203">
    <property type="entry name" value="HGPRTase"/>
    <property type="match status" value="1"/>
</dbReference>
<evidence type="ECO:0000256" key="1">
    <source>
        <dbReference type="ARBA" id="ARBA00001946"/>
    </source>
</evidence>
<sequence length="177" mass="19775">MVKGKVEQILITKDEIATRVAELGRKITEDYRGRDLLIVGILKGAIVFYSDLCRSIDLPVKMDFMSVSSYGAGTVSSGIVKINKDLDHSCEGVDVLIVEDIIDSGLTLQYLKEYLISRQVRSLKVCCLLDKPERRKCDLVPDYCGFQIPDAFVVGYGLDYAEYFRNLPDIGILNPDA</sequence>
<keyword evidence="11 16" id="KW-0660">Purine salvage</keyword>
<dbReference type="GO" id="GO:0032263">
    <property type="term" value="P:GMP salvage"/>
    <property type="evidence" value="ECO:0007669"/>
    <property type="project" value="TreeGrafter"/>
</dbReference>
<evidence type="ECO:0000259" key="17">
    <source>
        <dbReference type="Pfam" id="PF00156"/>
    </source>
</evidence>
<evidence type="ECO:0000256" key="12">
    <source>
        <dbReference type="ARBA" id="ARBA00022741"/>
    </source>
</evidence>
<evidence type="ECO:0000256" key="5">
    <source>
        <dbReference type="ARBA" id="ARBA00004676"/>
    </source>
</evidence>
<protein>
    <recommendedName>
        <fullName evidence="16">Hypoxanthine phosphoribosyltransferase</fullName>
        <ecNumber evidence="16">2.4.2.8</ecNumber>
    </recommendedName>
</protein>
<dbReference type="GO" id="GO:0006166">
    <property type="term" value="P:purine ribonucleoside salvage"/>
    <property type="evidence" value="ECO:0007669"/>
    <property type="project" value="UniProtKB-KW"/>
</dbReference>
<organism evidence="18 19">
    <name type="scientific">Luoshenia tenuis</name>
    <dbReference type="NCBI Taxonomy" id="2763654"/>
    <lineage>
        <taxon>Bacteria</taxon>
        <taxon>Bacillati</taxon>
        <taxon>Bacillota</taxon>
        <taxon>Clostridia</taxon>
        <taxon>Christensenellales</taxon>
        <taxon>Christensenellaceae</taxon>
        <taxon>Luoshenia</taxon>
    </lineage>
</organism>
<evidence type="ECO:0000256" key="2">
    <source>
        <dbReference type="ARBA" id="ARBA00002049"/>
    </source>
</evidence>
<dbReference type="GO" id="GO:0000287">
    <property type="term" value="F:magnesium ion binding"/>
    <property type="evidence" value="ECO:0007669"/>
    <property type="project" value="TreeGrafter"/>
</dbReference>
<feature type="domain" description="Phosphoribosyltransferase" evidence="17">
    <location>
        <begin position="15"/>
        <end position="160"/>
    </location>
</feature>
<dbReference type="GO" id="GO:0032264">
    <property type="term" value="P:IMP salvage"/>
    <property type="evidence" value="ECO:0007669"/>
    <property type="project" value="TreeGrafter"/>
</dbReference>
<comment type="pathway">
    <text evidence="5">Purine metabolism; GMP biosynthesis via salvage pathway; GMP from guanine: step 1/1.</text>
</comment>